<comment type="caution">
    <text evidence="2">The sequence shown here is derived from an EMBL/GenBank/DDBJ whole genome shotgun (WGS) entry which is preliminary data.</text>
</comment>
<gene>
    <name evidence="2" type="ORF">LMUR_08649</name>
</gene>
<reference evidence="2 3" key="1">
    <citation type="submission" date="2012-12" db="EMBL/GenBank/DDBJ databases">
        <title>Novel taxa of Listeriaceae from agricultural environments in the United States.</title>
        <authorList>
            <person name="den Bakker H.C."/>
            <person name="Allred A."/>
            <person name="Warchocki S."/>
            <person name="Wright E.M."/>
            <person name="Burrell A."/>
            <person name="Nightingale K.K."/>
            <person name="Kephart D."/>
            <person name="Wiedmann M."/>
        </authorList>
    </citation>
    <scope>NUCLEOTIDE SEQUENCE [LARGE SCALE GENOMIC DNA]</scope>
    <source>
        <strain evidence="2 3">FSL F6-1183</strain>
    </source>
</reference>
<evidence type="ECO:0000313" key="2">
    <source>
        <dbReference type="EMBL" id="EUJ27594.1"/>
    </source>
</evidence>
<sequence length="46" mass="5135">MLILIIIAIIVVLALIYFGLYNGLVKKTQSGRRNMGTNRCAIKKTI</sequence>
<keyword evidence="1" id="KW-0472">Membrane</keyword>
<dbReference type="AlphaFoldDB" id="A0A829R6D9"/>
<evidence type="ECO:0000256" key="1">
    <source>
        <dbReference type="SAM" id="Phobius"/>
    </source>
</evidence>
<dbReference type="Proteomes" id="UP000019251">
    <property type="component" value="Unassembled WGS sequence"/>
</dbReference>
<name>A0A829R6D9_LISGR</name>
<keyword evidence="1" id="KW-1133">Transmembrane helix</keyword>
<organism evidence="2 3">
    <name type="scientific">Listeria grayi FSL F6-1183</name>
    <dbReference type="NCBI Taxonomy" id="1265827"/>
    <lineage>
        <taxon>Bacteria</taxon>
        <taxon>Bacillati</taxon>
        <taxon>Bacillota</taxon>
        <taxon>Bacilli</taxon>
        <taxon>Bacillales</taxon>
        <taxon>Listeriaceae</taxon>
        <taxon>Listeria</taxon>
    </lineage>
</organism>
<accession>A0A829R6D9</accession>
<keyword evidence="1" id="KW-0812">Transmembrane</keyword>
<dbReference type="EMBL" id="AODG01000011">
    <property type="protein sequence ID" value="EUJ27594.1"/>
    <property type="molecule type" value="Genomic_DNA"/>
</dbReference>
<evidence type="ECO:0000313" key="3">
    <source>
        <dbReference type="Proteomes" id="UP000019251"/>
    </source>
</evidence>
<proteinExistence type="predicted"/>
<protein>
    <submittedName>
        <fullName evidence="2">Uncharacterized protein</fullName>
    </submittedName>
</protein>
<feature type="transmembrane region" description="Helical" evidence="1">
    <location>
        <begin position="6"/>
        <end position="25"/>
    </location>
</feature>